<evidence type="ECO:0000259" key="1">
    <source>
        <dbReference type="Pfam" id="PF11716"/>
    </source>
</evidence>
<gene>
    <name evidence="2" type="ORF">Air01nite_52140</name>
</gene>
<name>A0ABQ4C8K2_9ACTN</name>
<evidence type="ECO:0000313" key="3">
    <source>
        <dbReference type="Proteomes" id="UP000624325"/>
    </source>
</evidence>
<dbReference type="Pfam" id="PF11716">
    <property type="entry name" value="MDMPI_N"/>
    <property type="match status" value="1"/>
</dbReference>
<feature type="domain" description="Mycothiol-dependent maleylpyruvate isomerase metal-binding" evidence="1">
    <location>
        <begin position="11"/>
        <end position="133"/>
    </location>
</feature>
<dbReference type="Gene3D" id="1.20.120.450">
    <property type="entry name" value="dinb family like domain"/>
    <property type="match status" value="1"/>
</dbReference>
<dbReference type="InterPro" id="IPR024344">
    <property type="entry name" value="MDMPI_metal-binding"/>
</dbReference>
<sequence length="199" mass="20172">MTATATWTILDLAHTALRDVTAALTTADLDRPTPCTEWNVTQVLQHAAGDQRAFASAITGQDGPTENPFTPSGVLAGTPADLISPSLAVTAAAFATVDPNGTTPTPLPHGDLPAATAAGAAALDAGVHAWDIAVATGQPSPLSEDLALALLPVARAIVEPLRQYGAYAPALPPSSSSTDGAPAELLRYLGRDPHWTAAG</sequence>
<dbReference type="InterPro" id="IPR017517">
    <property type="entry name" value="Maleyloyr_isom"/>
</dbReference>
<dbReference type="InterPro" id="IPR017520">
    <property type="entry name" value="CHP03086"/>
</dbReference>
<proteinExistence type="predicted"/>
<comment type="caution">
    <text evidence="2">The sequence shown here is derived from an EMBL/GenBank/DDBJ whole genome shotgun (WGS) entry which is preliminary data.</text>
</comment>
<accession>A0ABQ4C8K2</accession>
<dbReference type="RefSeq" id="WP_203705960.1">
    <property type="nucleotide sequence ID" value="NZ_BONC01000042.1"/>
</dbReference>
<organism evidence="2 3">
    <name type="scientific">Asanoa iriomotensis</name>
    <dbReference type="NCBI Taxonomy" id="234613"/>
    <lineage>
        <taxon>Bacteria</taxon>
        <taxon>Bacillati</taxon>
        <taxon>Actinomycetota</taxon>
        <taxon>Actinomycetes</taxon>
        <taxon>Micromonosporales</taxon>
        <taxon>Micromonosporaceae</taxon>
        <taxon>Asanoa</taxon>
    </lineage>
</organism>
<dbReference type="InterPro" id="IPR034660">
    <property type="entry name" value="DinB/YfiT-like"/>
</dbReference>
<protein>
    <recommendedName>
        <fullName evidence="1">Mycothiol-dependent maleylpyruvate isomerase metal-binding domain-containing protein</fullName>
    </recommendedName>
</protein>
<keyword evidence="3" id="KW-1185">Reference proteome</keyword>
<dbReference type="EMBL" id="BONC01000042">
    <property type="protein sequence ID" value="GIF59119.1"/>
    <property type="molecule type" value="Genomic_DNA"/>
</dbReference>
<dbReference type="SUPFAM" id="SSF109854">
    <property type="entry name" value="DinB/YfiT-like putative metalloenzymes"/>
    <property type="match status" value="1"/>
</dbReference>
<reference evidence="2 3" key="1">
    <citation type="submission" date="2021-01" db="EMBL/GenBank/DDBJ databases">
        <title>Whole genome shotgun sequence of Asanoa iriomotensis NBRC 100142.</title>
        <authorList>
            <person name="Komaki H."/>
            <person name="Tamura T."/>
        </authorList>
    </citation>
    <scope>NUCLEOTIDE SEQUENCE [LARGE SCALE GENOMIC DNA]</scope>
    <source>
        <strain evidence="2 3">NBRC 100142</strain>
    </source>
</reference>
<dbReference type="NCBIfam" id="TIGR03083">
    <property type="entry name" value="maleylpyruvate isomerase family mycothiol-dependent enzyme"/>
    <property type="match status" value="1"/>
</dbReference>
<evidence type="ECO:0000313" key="2">
    <source>
        <dbReference type="EMBL" id="GIF59119.1"/>
    </source>
</evidence>
<dbReference type="NCBIfam" id="TIGR03086">
    <property type="entry name" value="TIGR03086 family metal-binding protein"/>
    <property type="match status" value="1"/>
</dbReference>
<dbReference type="Proteomes" id="UP000624325">
    <property type="component" value="Unassembled WGS sequence"/>
</dbReference>